<keyword evidence="3 8" id="KW-0808">Transferase</keyword>
<evidence type="ECO:0000259" key="7">
    <source>
        <dbReference type="Pfam" id="PF13844"/>
    </source>
</evidence>
<keyword evidence="2" id="KW-0328">Glycosyltransferase</keyword>
<dbReference type="EMBL" id="BIFY01000109">
    <property type="protein sequence ID" value="GCE62133.1"/>
    <property type="molecule type" value="Genomic_DNA"/>
</dbReference>
<dbReference type="SUPFAM" id="SSF48452">
    <property type="entry name" value="TPR-like"/>
    <property type="match status" value="1"/>
</dbReference>
<dbReference type="InterPro" id="IPR011990">
    <property type="entry name" value="TPR-like_helical_dom_sf"/>
</dbReference>
<evidence type="ECO:0000256" key="5">
    <source>
        <dbReference type="ARBA" id="ARBA00022803"/>
    </source>
</evidence>
<evidence type="ECO:0000313" key="8">
    <source>
        <dbReference type="EMBL" id="GCE62133.1"/>
    </source>
</evidence>
<dbReference type="InterPro" id="IPR006342">
    <property type="entry name" value="FkbM_mtfrase"/>
</dbReference>
<dbReference type="GO" id="GO:0016757">
    <property type="term" value="F:glycosyltransferase activity"/>
    <property type="evidence" value="ECO:0007669"/>
    <property type="project" value="UniProtKB-KW"/>
</dbReference>
<evidence type="ECO:0000256" key="4">
    <source>
        <dbReference type="ARBA" id="ARBA00022737"/>
    </source>
</evidence>
<feature type="domain" description="Methyltransferase FkbM" evidence="6">
    <location>
        <begin position="1051"/>
        <end position="1213"/>
    </location>
</feature>
<protein>
    <submittedName>
        <fullName evidence="8">UDP-glucose:protein N-beta-glucosyltransferase</fullName>
    </submittedName>
</protein>
<organism evidence="8 9">
    <name type="scientific">Microcystis aeruginosa NIES-4285</name>
    <dbReference type="NCBI Taxonomy" id="2497681"/>
    <lineage>
        <taxon>Bacteria</taxon>
        <taxon>Bacillati</taxon>
        <taxon>Cyanobacteriota</taxon>
        <taxon>Cyanophyceae</taxon>
        <taxon>Oscillatoriophycideae</taxon>
        <taxon>Chroococcales</taxon>
        <taxon>Microcystaceae</taxon>
        <taxon>Microcystis</taxon>
    </lineage>
</organism>
<feature type="domain" description="O-GlcNAc transferase C-terminal" evidence="7">
    <location>
        <begin position="506"/>
        <end position="685"/>
    </location>
</feature>
<dbReference type="Pfam" id="PF13844">
    <property type="entry name" value="Glyco_transf_41"/>
    <property type="match status" value="2"/>
</dbReference>
<dbReference type="SUPFAM" id="SSF53335">
    <property type="entry name" value="S-adenosyl-L-methionine-dependent methyltransferases"/>
    <property type="match status" value="2"/>
</dbReference>
<accession>A0A402DIS4</accession>
<sequence length="1246" mass="141023">MTIFLQTLKAQHFLDNIHITIAQIGSRKSSEADDYSSQSWGIFAPNLTIYGFEADADECKRMNQNLKERNIRHQEKHIPIALSNIQGKSQLYVTKEKMCSSLYEPNHSYVSRFRNFLPEFLTLDYVSEIETTTLDSFCASELIDTIDFLQVDVQGAELNIFQGAQQIIKNSTLAIQTEVEFAPIYKNQPLFADVDSHLRQQGFFLQELKELVWISKKSFPGLGYNKTSLPPELKAGVPQHFSGQLFWGDAFYFQDLIGQSSPVSPEKLLKQACIADILYFPDYALELLEYLTVNYGSNPQYNFTEVINIGLSILRGNTSNNITELTIPQSNIPKPASAAQHKLKIGYVSPDFKRHPVGKFIAPIIKHHDHQKFEIYCYGEIKKVDEITEEIQSSCDHWRSTLGLTDEQVIEQIKQDQIDILIDLAGHTDDNRLPIFFSKPAPIQASYLGYFATTGIPTIDYWITDHHLHPVDTEEKTSETIWRLPRCYVAYQPSPEALEVNPLPALSSEYITFGCLNNFSKLNPFLLSLWAKILQALPQSRLILKSHYHNLDDPEEKQSVELFLQEQGFNLEQVELIDSPTLAEDYFALYHRIDIHLDTFPYNGCTTTCDALWMGVPVLTLAGDRKIQRMGNSLLQAIGLEDWIAHSPEEYVNKAITFAQDLEAIAQLRTSLRERFQKSQLGDIEGLTLALENAYQQMWKKLEQEKIQPLESGDQQISAMRSQTETQSPLNYYSQYVQKNCPQMTSEACDQLLAFADNTNWNQPTTLREWNNVAVIMLIEAEETQDIAFRKQLLNNAIAVLEQGKAHPLAAVHLALIYSLIGDYSKAYVLAYSVFVGILDPAFRKTASNKGLVYLPSTARTLLNKAEYLEKILAAENCYEQILFLCAEVLNLSQPYFYNASGQDTLQLISQSLATSPIVQLQLGIARFCGQKWDGIFYLLKAHQINPNYAPSIQALYLAYRNLPEAKAAEYWLQQGVTHFNPNSPDVGEWIWTQARPENPFTYVPYDNLILTVEANLKSITTAVLLAQGDWFEAEMELWRTQIRPDMTVIDVGANVGVYTFSAAQRVGETGKVIAIEPFKACVNCLQETSRINQLPWVKIYEAAASDHCGSAKLSLHNASELNEVISDNSPSSDSANTVTIQCLTLDSLIETENLTRVDWLKIDAEGHEIKVLQGAERLLTEFKPNIIYENIAGAHGSNGAIMEYIQAKGYQVYSYRPYIQELVPVTDANQLNSQLNLIAVYNPNK</sequence>
<dbReference type="PANTHER" id="PTHR44835:SF1">
    <property type="entry name" value="PROTEIN O-GLCNAC TRANSFERASE"/>
    <property type="match status" value="1"/>
</dbReference>
<evidence type="ECO:0000256" key="3">
    <source>
        <dbReference type="ARBA" id="ARBA00022679"/>
    </source>
</evidence>
<keyword evidence="5" id="KW-0802">TPR repeat</keyword>
<dbReference type="InterPro" id="IPR029489">
    <property type="entry name" value="OGT/SEC/SPY_C"/>
</dbReference>
<reference evidence="9" key="1">
    <citation type="submission" date="2018-12" db="EMBL/GenBank/DDBJ databases">
        <title>Genome sequence of Microcystis aeruginosa NIES-4285.</title>
        <authorList>
            <person name="Tanabe Y."/>
        </authorList>
    </citation>
    <scope>NUCLEOTIDE SEQUENCE [LARGE SCALE GENOMIC DNA]</scope>
    <source>
        <strain evidence="9">NIES-4285</strain>
    </source>
</reference>
<proteinExistence type="predicted"/>
<feature type="domain" description="Methyltransferase FkbM" evidence="6">
    <location>
        <begin position="49"/>
        <end position="203"/>
    </location>
</feature>
<evidence type="ECO:0000256" key="1">
    <source>
        <dbReference type="ARBA" id="ARBA00004922"/>
    </source>
</evidence>
<comment type="pathway">
    <text evidence="1">Protein modification; protein glycosylation.</text>
</comment>
<dbReference type="Gene3D" id="3.40.50.150">
    <property type="entry name" value="Vaccinia Virus protein VP39"/>
    <property type="match status" value="2"/>
</dbReference>
<comment type="caution">
    <text evidence="8">The sequence shown here is derived from an EMBL/GenBank/DDBJ whole genome shotgun (WGS) entry which is preliminary data.</text>
</comment>
<evidence type="ECO:0000256" key="2">
    <source>
        <dbReference type="ARBA" id="ARBA00022676"/>
    </source>
</evidence>
<evidence type="ECO:0000313" key="9">
    <source>
        <dbReference type="Proteomes" id="UP000289660"/>
    </source>
</evidence>
<dbReference type="Gene3D" id="3.40.50.11380">
    <property type="match status" value="1"/>
</dbReference>
<keyword evidence="4" id="KW-0677">Repeat</keyword>
<dbReference type="Proteomes" id="UP000289660">
    <property type="component" value="Unassembled WGS sequence"/>
</dbReference>
<dbReference type="RefSeq" id="WP_130758220.1">
    <property type="nucleotide sequence ID" value="NZ_BIFY01000109.1"/>
</dbReference>
<dbReference type="PANTHER" id="PTHR44835">
    <property type="entry name" value="UDP-N-ACETYLGLUCOSAMINE--PEPTIDE N-ACETYLGLUCOSAMINYLTRANSFERASE SPINDLY-RELATED"/>
    <property type="match status" value="1"/>
</dbReference>
<gene>
    <name evidence="8" type="ORF">MiAbB_04078</name>
</gene>
<evidence type="ECO:0000259" key="6">
    <source>
        <dbReference type="Pfam" id="PF05050"/>
    </source>
</evidence>
<dbReference type="Gene3D" id="3.40.50.2000">
    <property type="entry name" value="Glycogen Phosphorylase B"/>
    <property type="match status" value="1"/>
</dbReference>
<name>A0A402DIS4_MICAE</name>
<dbReference type="NCBIfam" id="TIGR01444">
    <property type="entry name" value="fkbM_fam"/>
    <property type="match status" value="2"/>
</dbReference>
<dbReference type="InterPro" id="IPR029063">
    <property type="entry name" value="SAM-dependent_MTases_sf"/>
</dbReference>
<dbReference type="AlphaFoldDB" id="A0A402DIS4"/>
<feature type="domain" description="O-GlcNAc transferase C-terminal" evidence="7">
    <location>
        <begin position="328"/>
        <end position="488"/>
    </location>
</feature>
<dbReference type="Pfam" id="PF05050">
    <property type="entry name" value="Methyltransf_21"/>
    <property type="match status" value="2"/>
</dbReference>
<dbReference type="InterPro" id="IPR051939">
    <property type="entry name" value="Glycosyltr_41/O-GlcNAc_trsf"/>
</dbReference>